<reference evidence="3" key="3">
    <citation type="submission" date="2025-09" db="UniProtKB">
        <authorList>
            <consortium name="Ensembl"/>
        </authorList>
    </citation>
    <scope>IDENTIFICATION</scope>
</reference>
<dbReference type="STRING" id="30611.ENSOGAP00000022448"/>
<dbReference type="GO" id="GO:0035861">
    <property type="term" value="C:site of double-strand break"/>
    <property type="evidence" value="ECO:0007669"/>
    <property type="project" value="TreeGrafter"/>
</dbReference>
<dbReference type="InParanoid" id="H0Y255"/>
<sequence length="912" mass="102033">LIQAILYDDKGSCLESIFLKCLEVKPGDDLEGDRYLISVEEIKVAGRLPIKKDVIKEAPELSSRRFMPSGRSLGCQPAGLKRKFTGFQGPRQVPKKMVITGNCESPVSFEAKKPGSTFSSSFYITPSLFSTVGKKDTNDTSTDPENIVTYKDKERNDMPFSLGVPAPSCKINPEMLCEESYFCSAVSSGSKHPASLQTNEPKKGENFLSPSLGITQNIRSKAQILALLKSKSTSTSKELDSEITEHFPPIQPQEALNITTKPKCLINQEKYAEMKRTENLHCWHQSENTMRNENQWATCLSSQSLPIHSSIVGGSDTERKPKPQEGDINLNLKELLVQKRTKLFETYTEKDERYNIDKSVNINDQSWNQEVKLENPSFCDSNSLQVTCSSVKNDGVSESDIQENNRLSSNRNDKLYIKGSILNREDAWEINMCGTSEKGCKQLTSLLESEHLQIESSLSSNSRISNDITDVFSKSKTGNESLDSIHESLTNVTQPFLEVTFDLNNFETSDTEEESQQSSRISQNSDSWIKEILVNDNSCVQKEIGSEHLPLLTAGGKPTKTFPVKETLPLQFCDTTCVGFDPGPCKDGNDGKGIEDYSDILNTFDSSLERTNDVCIDNKEDSNKSIQKVRTNHDFALVPSKSKDISTNLHIPDFLNIATDQTHESNNLFSEDAQSQPFILENDLDRSEQVLPSTSRSDNSTQLLNINQDDSECITLDKPNVQISSSLFCPVGKEQLISEDAEAHIPESEDSGKIISLPHDHIEAKTSRKSKEYRNNPRNSSELSELVNNISLLKSLSDHSTALDSLEILKKENAILQQQGIQQMHEPHSSPEGLKTFFSLPSPSLSSSPHLNQNKQTRKNEEKIKLTLPLEIIIKISSFFFACLMLMCINVYSFISFPLNIMLYYLTLLKIV</sequence>
<name>H0Y255_OTOGA</name>
<dbReference type="GO" id="GO:0006302">
    <property type="term" value="P:double-strand break repair"/>
    <property type="evidence" value="ECO:0007669"/>
    <property type="project" value="TreeGrafter"/>
</dbReference>
<evidence type="ECO:0000256" key="1">
    <source>
        <dbReference type="SAM" id="MobiDB-lite"/>
    </source>
</evidence>
<dbReference type="Proteomes" id="UP000005225">
    <property type="component" value="Unassembled WGS sequence"/>
</dbReference>
<evidence type="ECO:0000313" key="4">
    <source>
        <dbReference type="Proteomes" id="UP000005225"/>
    </source>
</evidence>
<dbReference type="GeneTree" id="ENSGT00940000162642"/>
<dbReference type="Ensembl" id="ENSOGAT00000031921.1">
    <property type="protein sequence ID" value="ENSOGAP00000022448.1"/>
    <property type="gene ID" value="ENSOGAG00000033154.1"/>
</dbReference>
<evidence type="ECO:0000256" key="2">
    <source>
        <dbReference type="SAM" id="Phobius"/>
    </source>
</evidence>
<keyword evidence="2" id="KW-0812">Transmembrane</keyword>
<accession>H0Y255</accession>
<dbReference type="InterPro" id="IPR052800">
    <property type="entry name" value="DNA_Repair_Helicase_ZGRF1"/>
</dbReference>
<dbReference type="AlphaFoldDB" id="H0Y255"/>
<dbReference type="HOGENOM" id="CLU_010517_1_0_1"/>
<organism evidence="3 4">
    <name type="scientific">Otolemur garnettii</name>
    <name type="common">Small-eared galago</name>
    <name type="synonym">Garnett's greater bushbaby</name>
    <dbReference type="NCBI Taxonomy" id="30611"/>
    <lineage>
        <taxon>Eukaryota</taxon>
        <taxon>Metazoa</taxon>
        <taxon>Chordata</taxon>
        <taxon>Craniata</taxon>
        <taxon>Vertebrata</taxon>
        <taxon>Euteleostomi</taxon>
        <taxon>Mammalia</taxon>
        <taxon>Eutheria</taxon>
        <taxon>Euarchontoglires</taxon>
        <taxon>Primates</taxon>
        <taxon>Strepsirrhini</taxon>
        <taxon>Lorisiformes</taxon>
        <taxon>Galagidae</taxon>
        <taxon>Otolemur</taxon>
    </lineage>
</organism>
<feature type="compositionally biased region" description="Basic and acidic residues" evidence="1">
    <location>
        <begin position="746"/>
        <end position="775"/>
    </location>
</feature>
<dbReference type="EMBL" id="AAQR03142110">
    <property type="status" value="NOT_ANNOTATED_CDS"/>
    <property type="molecule type" value="Genomic_DNA"/>
</dbReference>
<proteinExistence type="predicted"/>
<dbReference type="EMBL" id="AAQR03142112">
    <property type="status" value="NOT_ANNOTATED_CDS"/>
    <property type="molecule type" value="Genomic_DNA"/>
</dbReference>
<keyword evidence="2" id="KW-1133">Transmembrane helix</keyword>
<dbReference type="EMBL" id="AAQR03142111">
    <property type="status" value="NOT_ANNOTATED_CDS"/>
    <property type="molecule type" value="Genomic_DNA"/>
</dbReference>
<dbReference type="eggNOG" id="ENOG502RZWJ">
    <property type="taxonomic scope" value="Eukaryota"/>
</dbReference>
<reference evidence="4" key="1">
    <citation type="submission" date="2011-03" db="EMBL/GenBank/DDBJ databases">
        <title>Version 3 of the genome sequence of Otolemur garnettii (Bushbaby).</title>
        <authorList>
            <consortium name="The Broad Institute Genome Sequencing Platform"/>
            <person name="Di Palma F."/>
            <person name="Johnson J."/>
            <person name="Lander E.S."/>
            <person name="Lindblad-Toh K."/>
            <person name="Jaffe D.B."/>
            <person name="Gnerre S."/>
            <person name="MacCallum I."/>
            <person name="Przybylski D."/>
            <person name="Ribeiro F.J."/>
            <person name="Burton J.N."/>
            <person name="Walker B.J."/>
            <person name="Sharpe T."/>
            <person name="Hall G."/>
        </authorList>
    </citation>
    <scope>NUCLEOTIDE SEQUENCE [LARGE SCALE GENOMIC DNA]</scope>
</reference>
<feature type="region of interest" description="Disordered" evidence="1">
    <location>
        <begin position="746"/>
        <end position="781"/>
    </location>
</feature>
<feature type="transmembrane region" description="Helical" evidence="2">
    <location>
        <begin position="879"/>
        <end position="906"/>
    </location>
</feature>
<dbReference type="PANTHER" id="PTHR28535">
    <property type="entry name" value="ZINC FINGER GRF-TYPE CONTAINING 1"/>
    <property type="match status" value="1"/>
</dbReference>
<dbReference type="EMBL" id="AAQR03142113">
    <property type="status" value="NOT_ANNOTATED_CDS"/>
    <property type="molecule type" value="Genomic_DNA"/>
</dbReference>
<dbReference type="OMA" id="TVGKKDT"/>
<dbReference type="GO" id="GO:0005634">
    <property type="term" value="C:nucleus"/>
    <property type="evidence" value="ECO:0007669"/>
    <property type="project" value="TreeGrafter"/>
</dbReference>
<reference evidence="3" key="2">
    <citation type="submission" date="2025-08" db="UniProtKB">
        <authorList>
            <consortium name="Ensembl"/>
        </authorList>
    </citation>
    <scope>IDENTIFICATION</scope>
</reference>
<evidence type="ECO:0000313" key="3">
    <source>
        <dbReference type="Ensembl" id="ENSOGAP00000022448.1"/>
    </source>
</evidence>
<keyword evidence="2" id="KW-0472">Membrane</keyword>
<protein>
    <submittedName>
        <fullName evidence="3">Uncharacterized protein</fullName>
    </submittedName>
</protein>
<keyword evidence="4" id="KW-1185">Reference proteome</keyword>
<dbReference type="PANTHER" id="PTHR28535:SF1">
    <property type="entry name" value="PROTEIN ZGRF1"/>
    <property type="match status" value="1"/>
</dbReference>